<dbReference type="Gene3D" id="1.10.10.10">
    <property type="entry name" value="Winged helix-like DNA-binding domain superfamily/Winged helix DNA-binding domain"/>
    <property type="match status" value="1"/>
</dbReference>
<name>A0ABY7M2R7_9CHLR</name>
<organism evidence="5 6">
    <name type="scientific">Tepidiforma flava</name>
    <dbReference type="NCBI Taxonomy" id="3004094"/>
    <lineage>
        <taxon>Bacteria</taxon>
        <taxon>Bacillati</taxon>
        <taxon>Chloroflexota</taxon>
        <taxon>Tepidiformia</taxon>
        <taxon>Tepidiformales</taxon>
        <taxon>Tepidiformaceae</taxon>
        <taxon>Tepidiforma</taxon>
    </lineage>
</organism>
<dbReference type="PANTHER" id="PTHR44688:SF16">
    <property type="entry name" value="DNA-BINDING TRANSCRIPTIONAL ACTIVATOR DEVR_DOSR"/>
    <property type="match status" value="1"/>
</dbReference>
<dbReference type="InterPro" id="IPR000792">
    <property type="entry name" value="Tscrpt_reg_LuxR_C"/>
</dbReference>
<sequence length="77" mass="8092">MAGCRLSAREAEVLGLVAEGRTNAEVAAMLGISPETVKTHVSRILAKLGVQSRHQAAAWWMKRRPREPGGGSPAAGS</sequence>
<dbReference type="SUPFAM" id="SSF46894">
    <property type="entry name" value="C-terminal effector domain of the bipartite response regulators"/>
    <property type="match status" value="1"/>
</dbReference>
<dbReference type="InterPro" id="IPR016032">
    <property type="entry name" value="Sig_transdc_resp-reg_C-effctor"/>
</dbReference>
<reference evidence="5 6" key="1">
    <citation type="journal article" date="2023" name="ISME J.">
        <title>Thermophilic Dehalococcoidia with unusual traits shed light on an unexpected past.</title>
        <authorList>
            <person name="Palmer M."/>
            <person name="Covington J.K."/>
            <person name="Zhou E.M."/>
            <person name="Thomas S.C."/>
            <person name="Habib N."/>
            <person name="Seymour C.O."/>
            <person name="Lai D."/>
            <person name="Johnston J."/>
            <person name="Hashimi A."/>
            <person name="Jiao J.Y."/>
            <person name="Muok A.R."/>
            <person name="Liu L."/>
            <person name="Xian W.D."/>
            <person name="Zhi X.Y."/>
            <person name="Li M.M."/>
            <person name="Silva L.P."/>
            <person name="Bowen B.P."/>
            <person name="Louie K."/>
            <person name="Briegel A."/>
            <person name="Pett-Ridge J."/>
            <person name="Weber P.K."/>
            <person name="Tocheva E.I."/>
            <person name="Woyke T."/>
            <person name="Northen T.R."/>
            <person name="Mayali X."/>
            <person name="Li W.J."/>
            <person name="Hedlund B.P."/>
        </authorList>
    </citation>
    <scope>NUCLEOTIDE SEQUENCE [LARGE SCALE GENOMIC DNA]</scope>
    <source>
        <strain evidence="5 6">YIM 72310</strain>
    </source>
</reference>
<dbReference type="Pfam" id="PF00196">
    <property type="entry name" value="GerE"/>
    <property type="match status" value="1"/>
</dbReference>
<dbReference type="PANTHER" id="PTHR44688">
    <property type="entry name" value="DNA-BINDING TRANSCRIPTIONAL ACTIVATOR DEVR_DOSR"/>
    <property type="match status" value="1"/>
</dbReference>
<dbReference type="Proteomes" id="UP001212803">
    <property type="component" value="Chromosome"/>
</dbReference>
<keyword evidence="2" id="KW-0238">DNA-binding</keyword>
<dbReference type="PRINTS" id="PR00038">
    <property type="entry name" value="HTHLUXR"/>
</dbReference>
<keyword evidence="6" id="KW-1185">Reference proteome</keyword>
<gene>
    <name evidence="5" type="ORF">O0235_09095</name>
</gene>
<dbReference type="PROSITE" id="PS00622">
    <property type="entry name" value="HTH_LUXR_1"/>
    <property type="match status" value="1"/>
</dbReference>
<dbReference type="InterPro" id="IPR036388">
    <property type="entry name" value="WH-like_DNA-bd_sf"/>
</dbReference>
<dbReference type="PROSITE" id="PS50043">
    <property type="entry name" value="HTH_LUXR_2"/>
    <property type="match status" value="1"/>
</dbReference>
<dbReference type="RefSeq" id="WP_270055477.1">
    <property type="nucleotide sequence ID" value="NZ_CP115149.1"/>
</dbReference>
<evidence type="ECO:0000313" key="6">
    <source>
        <dbReference type="Proteomes" id="UP001212803"/>
    </source>
</evidence>
<feature type="domain" description="HTH luxR-type" evidence="4">
    <location>
        <begin position="1"/>
        <end position="64"/>
    </location>
</feature>
<evidence type="ECO:0000259" key="4">
    <source>
        <dbReference type="PROSITE" id="PS50043"/>
    </source>
</evidence>
<protein>
    <submittedName>
        <fullName evidence="5">Helix-turn-helix transcriptional regulator</fullName>
    </submittedName>
</protein>
<dbReference type="SMART" id="SM00421">
    <property type="entry name" value="HTH_LUXR"/>
    <property type="match status" value="1"/>
</dbReference>
<evidence type="ECO:0000256" key="3">
    <source>
        <dbReference type="ARBA" id="ARBA00023163"/>
    </source>
</evidence>
<keyword evidence="3" id="KW-0804">Transcription</keyword>
<dbReference type="EMBL" id="CP115149">
    <property type="protein sequence ID" value="WBL34949.1"/>
    <property type="molecule type" value="Genomic_DNA"/>
</dbReference>
<evidence type="ECO:0000256" key="1">
    <source>
        <dbReference type="ARBA" id="ARBA00023015"/>
    </source>
</evidence>
<evidence type="ECO:0000256" key="2">
    <source>
        <dbReference type="ARBA" id="ARBA00023125"/>
    </source>
</evidence>
<evidence type="ECO:0000313" key="5">
    <source>
        <dbReference type="EMBL" id="WBL34949.1"/>
    </source>
</evidence>
<dbReference type="CDD" id="cd06170">
    <property type="entry name" value="LuxR_C_like"/>
    <property type="match status" value="1"/>
</dbReference>
<accession>A0ABY7M2R7</accession>
<proteinExistence type="predicted"/>
<keyword evidence="1" id="KW-0805">Transcription regulation</keyword>